<keyword evidence="2" id="KW-1185">Reference proteome</keyword>
<evidence type="ECO:0000313" key="2">
    <source>
        <dbReference type="Proteomes" id="UP000265520"/>
    </source>
</evidence>
<reference evidence="1 2" key="1">
    <citation type="journal article" date="2018" name="Front. Plant Sci.">
        <title>Red Clover (Trifolium pratense) and Zigzag Clover (T. medium) - A Picture of Genomic Similarities and Differences.</title>
        <authorList>
            <person name="Dluhosova J."/>
            <person name="Istvanek J."/>
            <person name="Nedelnik J."/>
            <person name="Repkova J."/>
        </authorList>
    </citation>
    <scope>NUCLEOTIDE SEQUENCE [LARGE SCALE GENOMIC DNA]</scope>
    <source>
        <strain evidence="2">cv. 10/8</strain>
        <tissue evidence="1">Leaf</tissue>
    </source>
</reference>
<protein>
    <submittedName>
        <fullName evidence="1">Uncharacterized protein</fullName>
    </submittedName>
</protein>
<comment type="caution">
    <text evidence="1">The sequence shown here is derived from an EMBL/GenBank/DDBJ whole genome shotgun (WGS) entry which is preliminary data.</text>
</comment>
<dbReference type="AlphaFoldDB" id="A0A392LXU0"/>
<dbReference type="EMBL" id="LXQA010000360">
    <property type="protein sequence ID" value="MCH79781.1"/>
    <property type="molecule type" value="Genomic_DNA"/>
</dbReference>
<accession>A0A392LXU0</accession>
<dbReference type="Proteomes" id="UP000265520">
    <property type="component" value="Unassembled WGS sequence"/>
</dbReference>
<evidence type="ECO:0000313" key="1">
    <source>
        <dbReference type="EMBL" id="MCH79781.1"/>
    </source>
</evidence>
<name>A0A392LXU0_9FABA</name>
<proteinExistence type="predicted"/>
<sequence>MFSIGVVGLIQRPWNDGVYRFAWEKIHGVASIGCSPFAIVPTLVGLGEICQVYCGHEFLLLAGFDFRFSVSSPFAKGSLVGDSVLADILALSLDFAVGG</sequence>
<gene>
    <name evidence="1" type="ORF">A2U01_0000537</name>
</gene>
<organism evidence="1 2">
    <name type="scientific">Trifolium medium</name>
    <dbReference type="NCBI Taxonomy" id="97028"/>
    <lineage>
        <taxon>Eukaryota</taxon>
        <taxon>Viridiplantae</taxon>
        <taxon>Streptophyta</taxon>
        <taxon>Embryophyta</taxon>
        <taxon>Tracheophyta</taxon>
        <taxon>Spermatophyta</taxon>
        <taxon>Magnoliopsida</taxon>
        <taxon>eudicotyledons</taxon>
        <taxon>Gunneridae</taxon>
        <taxon>Pentapetalae</taxon>
        <taxon>rosids</taxon>
        <taxon>fabids</taxon>
        <taxon>Fabales</taxon>
        <taxon>Fabaceae</taxon>
        <taxon>Papilionoideae</taxon>
        <taxon>50 kb inversion clade</taxon>
        <taxon>NPAAA clade</taxon>
        <taxon>Hologalegina</taxon>
        <taxon>IRL clade</taxon>
        <taxon>Trifolieae</taxon>
        <taxon>Trifolium</taxon>
    </lineage>
</organism>